<reference evidence="2" key="1">
    <citation type="submission" date="2020-01" db="EMBL/GenBank/DDBJ databases">
        <title>Genome sequence of Kobresia littledalei, the first chromosome-level genome in the family Cyperaceae.</title>
        <authorList>
            <person name="Qu G."/>
        </authorList>
    </citation>
    <scope>NUCLEOTIDE SEQUENCE</scope>
    <source>
        <strain evidence="2">C.B.Clarke</strain>
        <tissue evidence="2">Leaf</tissue>
    </source>
</reference>
<organism evidence="2 3">
    <name type="scientific">Carex littledalei</name>
    <dbReference type="NCBI Taxonomy" id="544730"/>
    <lineage>
        <taxon>Eukaryota</taxon>
        <taxon>Viridiplantae</taxon>
        <taxon>Streptophyta</taxon>
        <taxon>Embryophyta</taxon>
        <taxon>Tracheophyta</taxon>
        <taxon>Spermatophyta</taxon>
        <taxon>Magnoliopsida</taxon>
        <taxon>Liliopsida</taxon>
        <taxon>Poales</taxon>
        <taxon>Cyperaceae</taxon>
        <taxon>Cyperoideae</taxon>
        <taxon>Cariceae</taxon>
        <taxon>Carex</taxon>
        <taxon>Carex subgen. Euthyceras</taxon>
    </lineage>
</organism>
<feature type="transmembrane region" description="Helical" evidence="1">
    <location>
        <begin position="20"/>
        <end position="47"/>
    </location>
</feature>
<gene>
    <name evidence="2" type="ORF">FCM35_KLT21075</name>
</gene>
<evidence type="ECO:0000313" key="3">
    <source>
        <dbReference type="Proteomes" id="UP000623129"/>
    </source>
</evidence>
<evidence type="ECO:0000256" key="1">
    <source>
        <dbReference type="SAM" id="Phobius"/>
    </source>
</evidence>
<sequence>MRLGFRSGGTLKCRIDGRLFLAIATTTALVVVFLISFYSVAIAPGIYWPPQQEMTEMTVQQESQRGAVSSQRKLLSHENQING</sequence>
<accession>A0A833R7E2</accession>
<dbReference type="AlphaFoldDB" id="A0A833R7E2"/>
<keyword evidence="1" id="KW-1133">Transmembrane helix</keyword>
<proteinExistence type="predicted"/>
<evidence type="ECO:0000313" key="2">
    <source>
        <dbReference type="EMBL" id="KAF3334471.1"/>
    </source>
</evidence>
<comment type="caution">
    <text evidence="2">The sequence shown here is derived from an EMBL/GenBank/DDBJ whole genome shotgun (WGS) entry which is preliminary data.</text>
</comment>
<dbReference type="Proteomes" id="UP000623129">
    <property type="component" value="Unassembled WGS sequence"/>
</dbReference>
<protein>
    <submittedName>
        <fullName evidence="2">Uncharacterized protein</fullName>
    </submittedName>
</protein>
<name>A0A833R7E2_9POAL</name>
<dbReference type="EMBL" id="SWLB01000009">
    <property type="protein sequence ID" value="KAF3334471.1"/>
    <property type="molecule type" value="Genomic_DNA"/>
</dbReference>
<keyword evidence="3" id="KW-1185">Reference proteome</keyword>
<keyword evidence="1" id="KW-0472">Membrane</keyword>
<keyword evidence="1" id="KW-0812">Transmembrane</keyword>